<accession>A0ABV9T6U4</accession>
<dbReference type="Pfam" id="PF06037">
    <property type="entry name" value="DUF922"/>
    <property type="match status" value="1"/>
</dbReference>
<reference evidence="2" key="1">
    <citation type="journal article" date="2019" name="Int. J. Syst. Evol. Microbiol.">
        <title>The Global Catalogue of Microorganisms (GCM) 10K type strain sequencing project: providing services to taxonomists for standard genome sequencing and annotation.</title>
        <authorList>
            <consortium name="The Broad Institute Genomics Platform"/>
            <consortium name="The Broad Institute Genome Sequencing Center for Infectious Disease"/>
            <person name="Wu L."/>
            <person name="Ma J."/>
        </authorList>
    </citation>
    <scope>NUCLEOTIDE SEQUENCE [LARGE SCALE GENOMIC DNA]</scope>
    <source>
        <strain evidence="2">CGMCC 4.7466</strain>
    </source>
</reference>
<evidence type="ECO:0000313" key="2">
    <source>
        <dbReference type="Proteomes" id="UP001595818"/>
    </source>
</evidence>
<dbReference type="Proteomes" id="UP001595818">
    <property type="component" value="Unassembled WGS sequence"/>
</dbReference>
<protein>
    <recommendedName>
        <fullName evidence="3">Peptidase</fullName>
    </recommendedName>
</protein>
<comment type="caution">
    <text evidence="1">The sequence shown here is derived from an EMBL/GenBank/DDBJ whole genome shotgun (WGS) entry which is preliminary data.</text>
</comment>
<dbReference type="RefSeq" id="WP_377068402.1">
    <property type="nucleotide sequence ID" value="NZ_JBHSJJ010000018.1"/>
</dbReference>
<proteinExistence type="predicted"/>
<sequence length="200" mass="23515">MASHKHINLLLLIGVLLLLIRAHTPLDNDPSEKVLVFPKRALQWEDFKQVPKVKGKSSINAICLSSCDVKIKSIKRFETHVKLDIIANIKHQKELSEVSSDFLSRADESTKKAVLHHENGHFIIAQIIGHRIVRDVQGYQFHPKDYKHQLNDIIRENFREWRMMDALYDAETTKPRDAEKQRKWDRFFQEELETLRNETK</sequence>
<evidence type="ECO:0008006" key="3">
    <source>
        <dbReference type="Google" id="ProtNLM"/>
    </source>
</evidence>
<name>A0ABV9T6U4_9BACT</name>
<evidence type="ECO:0000313" key="1">
    <source>
        <dbReference type="EMBL" id="MFC4874499.1"/>
    </source>
</evidence>
<dbReference type="InterPro" id="IPR010321">
    <property type="entry name" value="DUF922"/>
</dbReference>
<dbReference type="EMBL" id="JBHSJJ010000018">
    <property type="protein sequence ID" value="MFC4874499.1"/>
    <property type="molecule type" value="Genomic_DNA"/>
</dbReference>
<gene>
    <name evidence="1" type="ORF">ACFPFU_22535</name>
</gene>
<organism evidence="1 2">
    <name type="scientific">Negadavirga shengliensis</name>
    <dbReference type="NCBI Taxonomy" id="1389218"/>
    <lineage>
        <taxon>Bacteria</taxon>
        <taxon>Pseudomonadati</taxon>
        <taxon>Bacteroidota</taxon>
        <taxon>Cytophagia</taxon>
        <taxon>Cytophagales</taxon>
        <taxon>Cyclobacteriaceae</taxon>
        <taxon>Negadavirga</taxon>
    </lineage>
</organism>
<keyword evidence="2" id="KW-1185">Reference proteome</keyword>